<accession>A0A6I4T3F9</accession>
<dbReference type="AlphaFoldDB" id="A0A6I4T3F9"/>
<protein>
    <submittedName>
        <fullName evidence="1">Tautomerase family protein</fullName>
    </submittedName>
</protein>
<keyword evidence="2" id="KW-1185">Reference proteome</keyword>
<evidence type="ECO:0000313" key="1">
    <source>
        <dbReference type="EMBL" id="MXO64812.1"/>
    </source>
</evidence>
<dbReference type="EMBL" id="WTYT01000001">
    <property type="protein sequence ID" value="MXO64812.1"/>
    <property type="molecule type" value="Genomic_DNA"/>
</dbReference>
<sequence length="129" mass="14346">MPLVKIDMMEGRSDQEIRTFLDTVQETIVDAFGVPETDRYQIVTEHKPGRMIMLDTGLGFDRSDKVGAIHIFTSPRTPKMLKDVYAGFAKNLQDKCGLDPQDLFVAVTPNGVSDWSFGGGEAQYMTGKL</sequence>
<comment type="caution">
    <text evidence="1">The sequence shown here is derived from an EMBL/GenBank/DDBJ whole genome shotgun (WGS) entry which is preliminary data.</text>
</comment>
<organism evidence="1 2">
    <name type="scientific">Altericroceibacterium endophyticum</name>
    <dbReference type="NCBI Taxonomy" id="1808508"/>
    <lineage>
        <taxon>Bacteria</taxon>
        <taxon>Pseudomonadati</taxon>
        <taxon>Pseudomonadota</taxon>
        <taxon>Alphaproteobacteria</taxon>
        <taxon>Sphingomonadales</taxon>
        <taxon>Erythrobacteraceae</taxon>
        <taxon>Altericroceibacterium</taxon>
    </lineage>
</organism>
<dbReference type="PANTHER" id="PTHR38460:SF1">
    <property type="entry name" value="TAUTOMERASE YOLI-RELATED"/>
    <property type="match status" value="1"/>
</dbReference>
<dbReference type="PANTHER" id="PTHR38460">
    <property type="entry name" value="TAUTOMERASE YOLI-RELATED"/>
    <property type="match status" value="1"/>
</dbReference>
<name>A0A6I4T3F9_9SPHN</name>
<dbReference type="Proteomes" id="UP000438476">
    <property type="component" value="Unassembled WGS sequence"/>
</dbReference>
<dbReference type="InterPro" id="IPR014347">
    <property type="entry name" value="Tautomerase/MIF_sf"/>
</dbReference>
<reference evidence="1 2" key="1">
    <citation type="submission" date="2019-12" db="EMBL/GenBank/DDBJ databases">
        <title>Genomic-based taxomic classification of the family Erythrobacteraceae.</title>
        <authorList>
            <person name="Xu L."/>
        </authorList>
    </citation>
    <scope>NUCLEOTIDE SEQUENCE [LARGE SCALE GENOMIC DNA]</scope>
    <source>
        <strain evidence="1 2">LMG 29518</strain>
    </source>
</reference>
<dbReference type="Pfam" id="PF14552">
    <property type="entry name" value="Tautomerase_2"/>
    <property type="match status" value="1"/>
</dbReference>
<proteinExistence type="predicted"/>
<gene>
    <name evidence="1" type="ORF">GRI91_03485</name>
</gene>
<dbReference type="Gene3D" id="3.30.429.10">
    <property type="entry name" value="Macrophage Migration Inhibitory Factor"/>
    <property type="match status" value="1"/>
</dbReference>
<dbReference type="SUPFAM" id="SSF55331">
    <property type="entry name" value="Tautomerase/MIF"/>
    <property type="match status" value="1"/>
</dbReference>
<dbReference type="OrthoDB" id="9804765at2"/>
<evidence type="ECO:0000313" key="2">
    <source>
        <dbReference type="Proteomes" id="UP000438476"/>
    </source>
</evidence>
<dbReference type="RefSeq" id="WP_160735197.1">
    <property type="nucleotide sequence ID" value="NZ_WTYT01000001.1"/>
</dbReference>
<dbReference type="InterPro" id="IPR037479">
    <property type="entry name" value="Tauto_MSAD"/>
</dbReference>